<dbReference type="GO" id="GO:0005886">
    <property type="term" value="C:plasma membrane"/>
    <property type="evidence" value="ECO:0007669"/>
    <property type="project" value="UniProtKB-SubCell"/>
</dbReference>
<feature type="transmembrane region" description="Helical" evidence="7">
    <location>
        <begin position="88"/>
        <end position="108"/>
    </location>
</feature>
<comment type="caution">
    <text evidence="9">The sequence shown here is derived from an EMBL/GenBank/DDBJ whole genome shotgun (WGS) entry which is preliminary data.</text>
</comment>
<feature type="domain" description="EamA" evidence="8">
    <location>
        <begin position="3"/>
        <end position="132"/>
    </location>
</feature>
<dbReference type="PANTHER" id="PTHR32322">
    <property type="entry name" value="INNER MEMBRANE TRANSPORTER"/>
    <property type="match status" value="1"/>
</dbReference>
<dbReference type="RefSeq" id="WP_136379469.1">
    <property type="nucleotide sequence ID" value="NZ_SLUB01000014.1"/>
</dbReference>
<name>A0A4S3PTN9_9BACI</name>
<keyword evidence="3" id="KW-1003">Cell membrane</keyword>
<evidence type="ECO:0000256" key="2">
    <source>
        <dbReference type="ARBA" id="ARBA00007362"/>
    </source>
</evidence>
<dbReference type="PANTHER" id="PTHR32322:SF18">
    <property type="entry name" value="S-ADENOSYLMETHIONINE_S-ADENOSYLHOMOCYSTEINE TRANSPORTER"/>
    <property type="match status" value="1"/>
</dbReference>
<feature type="transmembrane region" description="Helical" evidence="7">
    <location>
        <begin position="234"/>
        <end position="253"/>
    </location>
</feature>
<dbReference type="Gene3D" id="1.10.3730.20">
    <property type="match status" value="1"/>
</dbReference>
<feature type="transmembrane region" description="Helical" evidence="7">
    <location>
        <begin position="120"/>
        <end position="137"/>
    </location>
</feature>
<dbReference type="Proteomes" id="UP000306477">
    <property type="component" value="Unassembled WGS sequence"/>
</dbReference>
<accession>A0A4S3PTN9</accession>
<comment type="subcellular location">
    <subcellularLocation>
        <location evidence="1">Cell membrane</location>
        <topology evidence="1">Multi-pass membrane protein</topology>
    </subcellularLocation>
</comment>
<dbReference type="OrthoDB" id="67135at2"/>
<dbReference type="SUPFAM" id="SSF103481">
    <property type="entry name" value="Multidrug resistance efflux transporter EmrE"/>
    <property type="match status" value="2"/>
</dbReference>
<evidence type="ECO:0000256" key="7">
    <source>
        <dbReference type="SAM" id="Phobius"/>
    </source>
</evidence>
<proteinExistence type="inferred from homology"/>
<comment type="similarity">
    <text evidence="2">Belongs to the EamA transporter family.</text>
</comment>
<evidence type="ECO:0000313" key="10">
    <source>
        <dbReference type="Proteomes" id="UP000306477"/>
    </source>
</evidence>
<sequence>MYMSMVILCLIWGFNFVVVKMGNGVFPPGEFAAWRFLTGSIVLLALCFIKRIPLPNKSDLKWFILCGILQTTYFNIAIQISLNHISAGLTSVLTYSMPLFLSIMAHWWIPGERLTVRKTFGIVVGIAGLFLAMNIHFGGSMWTVLLAVSSAISWAIASLLFKLKLKHCDTIQFTTWQMTIGAVGLLVYTLLFETGESHWGFMPVVYILFSGVAASALAFVMWNHILRHTEASKASTSLLIVPIVGVISGYIFLDESLSMVSLAGILLVLVGILFVNSKSIQEHHFNVPRDFDKAQ</sequence>
<feature type="domain" description="EamA" evidence="8">
    <location>
        <begin position="141"/>
        <end position="276"/>
    </location>
</feature>
<evidence type="ECO:0000256" key="3">
    <source>
        <dbReference type="ARBA" id="ARBA00022475"/>
    </source>
</evidence>
<evidence type="ECO:0000256" key="1">
    <source>
        <dbReference type="ARBA" id="ARBA00004651"/>
    </source>
</evidence>
<keyword evidence="10" id="KW-1185">Reference proteome</keyword>
<keyword evidence="4 7" id="KW-0812">Transmembrane</keyword>
<feature type="transmembrane region" description="Helical" evidence="7">
    <location>
        <begin position="173"/>
        <end position="192"/>
    </location>
</feature>
<feature type="transmembrane region" description="Helical" evidence="7">
    <location>
        <begin position="143"/>
        <end position="161"/>
    </location>
</feature>
<dbReference type="STRING" id="1033734.GCA_000285535_03207"/>
<dbReference type="AlphaFoldDB" id="A0A4S3PTN9"/>
<evidence type="ECO:0000256" key="5">
    <source>
        <dbReference type="ARBA" id="ARBA00022989"/>
    </source>
</evidence>
<dbReference type="Pfam" id="PF00892">
    <property type="entry name" value="EamA"/>
    <property type="match status" value="2"/>
</dbReference>
<evidence type="ECO:0000256" key="6">
    <source>
        <dbReference type="ARBA" id="ARBA00023136"/>
    </source>
</evidence>
<organism evidence="9 10">
    <name type="scientific">Bacillus timonensis</name>
    <dbReference type="NCBI Taxonomy" id="1033734"/>
    <lineage>
        <taxon>Bacteria</taxon>
        <taxon>Bacillati</taxon>
        <taxon>Bacillota</taxon>
        <taxon>Bacilli</taxon>
        <taxon>Bacillales</taxon>
        <taxon>Bacillaceae</taxon>
        <taxon>Bacillus</taxon>
    </lineage>
</organism>
<keyword evidence="6 7" id="KW-0472">Membrane</keyword>
<feature type="transmembrane region" description="Helical" evidence="7">
    <location>
        <begin position="62"/>
        <end position="82"/>
    </location>
</feature>
<evidence type="ECO:0000256" key="4">
    <source>
        <dbReference type="ARBA" id="ARBA00022692"/>
    </source>
</evidence>
<evidence type="ECO:0000259" key="8">
    <source>
        <dbReference type="Pfam" id="PF00892"/>
    </source>
</evidence>
<gene>
    <name evidence="9" type="ORF">E1I69_09990</name>
</gene>
<dbReference type="InterPro" id="IPR037185">
    <property type="entry name" value="EmrE-like"/>
</dbReference>
<protein>
    <submittedName>
        <fullName evidence="9">DMT family transporter</fullName>
    </submittedName>
</protein>
<dbReference type="InterPro" id="IPR050638">
    <property type="entry name" value="AA-Vitamin_Transporters"/>
</dbReference>
<feature type="transmembrane region" description="Helical" evidence="7">
    <location>
        <begin position="259"/>
        <end position="276"/>
    </location>
</feature>
<feature type="transmembrane region" description="Helical" evidence="7">
    <location>
        <begin position="204"/>
        <end position="222"/>
    </location>
</feature>
<reference evidence="9 10" key="1">
    <citation type="journal article" date="2019" name="Indoor Air">
        <title>Impacts of indoor surface finishes on bacterial viability.</title>
        <authorList>
            <person name="Hu J."/>
            <person name="Maamar S.B."/>
            <person name="Glawe A.J."/>
            <person name="Gottel N."/>
            <person name="Gilbert J.A."/>
            <person name="Hartmann E.M."/>
        </authorList>
    </citation>
    <scope>NUCLEOTIDE SEQUENCE [LARGE SCALE GENOMIC DNA]</scope>
    <source>
        <strain evidence="9 10">AF060A6</strain>
    </source>
</reference>
<dbReference type="EMBL" id="SLUB01000014">
    <property type="protein sequence ID" value="THE12716.1"/>
    <property type="molecule type" value="Genomic_DNA"/>
</dbReference>
<evidence type="ECO:0000313" key="9">
    <source>
        <dbReference type="EMBL" id="THE12716.1"/>
    </source>
</evidence>
<keyword evidence="5 7" id="KW-1133">Transmembrane helix</keyword>
<dbReference type="InterPro" id="IPR000620">
    <property type="entry name" value="EamA_dom"/>
</dbReference>
<feature type="transmembrane region" description="Helical" evidence="7">
    <location>
        <begin position="32"/>
        <end position="50"/>
    </location>
</feature>